<evidence type="ECO:0008006" key="4">
    <source>
        <dbReference type="Google" id="ProtNLM"/>
    </source>
</evidence>
<proteinExistence type="predicted"/>
<accession>A0A2P8FWS3</accession>
<organism evidence="2 3">
    <name type="scientific">Dyadobacter jiangsuensis</name>
    <dbReference type="NCBI Taxonomy" id="1591085"/>
    <lineage>
        <taxon>Bacteria</taxon>
        <taxon>Pseudomonadati</taxon>
        <taxon>Bacteroidota</taxon>
        <taxon>Cytophagia</taxon>
        <taxon>Cytophagales</taxon>
        <taxon>Spirosomataceae</taxon>
        <taxon>Dyadobacter</taxon>
    </lineage>
</organism>
<dbReference type="RefSeq" id="WP_229211072.1">
    <property type="nucleotide sequence ID" value="NZ_PYAS01000010.1"/>
</dbReference>
<dbReference type="Proteomes" id="UP000241964">
    <property type="component" value="Unassembled WGS sequence"/>
</dbReference>
<evidence type="ECO:0000313" key="3">
    <source>
        <dbReference type="Proteomes" id="UP000241964"/>
    </source>
</evidence>
<feature type="signal peptide" evidence="1">
    <location>
        <begin position="1"/>
        <end position="24"/>
    </location>
</feature>
<dbReference type="EMBL" id="PYAS01000010">
    <property type="protein sequence ID" value="PSL26171.1"/>
    <property type="molecule type" value="Genomic_DNA"/>
</dbReference>
<comment type="caution">
    <text evidence="2">The sequence shown here is derived from an EMBL/GenBank/DDBJ whole genome shotgun (WGS) entry which is preliminary data.</text>
</comment>
<sequence>MKPSIKAIAMTMVIAATFAFNSFAEDKESKKAAAFGTGIFASNSGKIHINVDKYTDSKAVVLISNRSGATYYREIIGRDTEKFRKTFNVNELPAGTYTIEVSANGQKTEKSFEVSEIRTERQVSIK</sequence>
<name>A0A2P8FWS3_9BACT</name>
<feature type="chain" id="PRO_5015145371" description="Secreted protein (Por secretion system target)" evidence="1">
    <location>
        <begin position="25"/>
        <end position="126"/>
    </location>
</feature>
<keyword evidence="3" id="KW-1185">Reference proteome</keyword>
<evidence type="ECO:0000313" key="2">
    <source>
        <dbReference type="EMBL" id="PSL26171.1"/>
    </source>
</evidence>
<evidence type="ECO:0000256" key="1">
    <source>
        <dbReference type="SAM" id="SignalP"/>
    </source>
</evidence>
<dbReference type="AlphaFoldDB" id="A0A2P8FWS3"/>
<reference evidence="2 3" key="1">
    <citation type="submission" date="2018-03" db="EMBL/GenBank/DDBJ databases">
        <title>Genomic Encyclopedia of Archaeal and Bacterial Type Strains, Phase II (KMG-II): from individual species to whole genera.</title>
        <authorList>
            <person name="Goeker M."/>
        </authorList>
    </citation>
    <scope>NUCLEOTIDE SEQUENCE [LARGE SCALE GENOMIC DNA]</scope>
    <source>
        <strain evidence="2 3">DSM 29057</strain>
    </source>
</reference>
<protein>
    <recommendedName>
        <fullName evidence="4">Secreted protein (Por secretion system target)</fullName>
    </recommendedName>
</protein>
<keyword evidence="1" id="KW-0732">Signal</keyword>
<gene>
    <name evidence="2" type="ORF">CLV60_110150</name>
</gene>
<dbReference type="Gene3D" id="2.60.120.380">
    <property type="match status" value="1"/>
</dbReference>